<keyword evidence="1" id="KW-1133">Transmembrane helix</keyword>
<sequence>MSRSINVILNLKDQFTGPLKKATASAKASERSFKMGMNKIKKTGAGIAKTAIKGIAVGTAALTAATGVFLKQSADAYNEAQLQTTKMETVLKNTKGMTKGQINDLKDYTSVLQSKGVVEDDVLKAGITSAGVFGLQADSIKKLLPGMADLAVKEKGLNVTSEDMANYGKLLGKAMSGQTGALKKAGIVLDKHQEQIMKSGTETQKAALLADLLKQKVGGVNEAMAQTDQGKIQQLKNDFGDLQEEVGAAVMSVLGEFAGWFNSQMPKIREKVLQLVTSFKKFVTENKPQILQIKDALIGLGVKIIEVAGFFVTNFDKFAPILTTIGIAFLTYKGIMIGTQAVTFALTAAEVAKNAVLAGGAIAVNAVTVAQWAWNAAMYANPIGIVILAVTALIAVGIALYKNWDTIKAGAISLWNQFMNFLKPAIDVVKNAFNSLMGGINAVIGGFNRVKDSIGGAIQKLMNWNNTKAENKSVNVQANNVSARAVPGRKALGTSYFKGGITQINENKRNEVAVLPSGTEILSHEQSKKQSEKPSVSVNVTIEGNVIGNEEYADYVGNEIVAKVMGAYKNM</sequence>
<feature type="transmembrane region" description="Helical" evidence="1">
    <location>
        <begin position="380"/>
        <end position="401"/>
    </location>
</feature>
<protein>
    <submittedName>
        <fullName evidence="2">Tail tape measure protein</fullName>
    </submittedName>
</protein>
<organism evidence="2">
    <name type="scientific">Siphoviridae sp. ctMS01</name>
    <dbReference type="NCBI Taxonomy" id="2823574"/>
    <lineage>
        <taxon>Viruses</taxon>
        <taxon>Duplodnaviria</taxon>
        <taxon>Heunggongvirae</taxon>
        <taxon>Uroviricota</taxon>
        <taxon>Caudoviricetes</taxon>
    </lineage>
</organism>
<dbReference type="EMBL" id="BK014687">
    <property type="protein sequence ID" value="DAD67803.1"/>
    <property type="molecule type" value="Genomic_DNA"/>
</dbReference>
<reference evidence="2" key="1">
    <citation type="journal article" date="2021" name="Proc. Natl. Acad. Sci. U.S.A.">
        <title>A Catalog of Tens of Thousands of Viruses from Human Metagenomes Reveals Hidden Associations with Chronic Diseases.</title>
        <authorList>
            <person name="Tisza M.J."/>
            <person name="Buck C.B."/>
        </authorList>
    </citation>
    <scope>NUCLEOTIDE SEQUENCE</scope>
    <source>
        <strain evidence="2">CtMS01</strain>
    </source>
</reference>
<feature type="transmembrane region" description="Helical" evidence="1">
    <location>
        <begin position="321"/>
        <end position="348"/>
    </location>
</feature>
<keyword evidence="1" id="KW-0472">Membrane</keyword>
<proteinExistence type="predicted"/>
<name>A0A8S5LD69_9CAUD</name>
<evidence type="ECO:0000256" key="1">
    <source>
        <dbReference type="SAM" id="Phobius"/>
    </source>
</evidence>
<accession>A0A8S5LD69</accession>
<evidence type="ECO:0000313" key="2">
    <source>
        <dbReference type="EMBL" id="DAD67803.1"/>
    </source>
</evidence>
<feature type="transmembrane region" description="Helical" evidence="1">
    <location>
        <begin position="355"/>
        <end position="374"/>
    </location>
</feature>
<keyword evidence="1" id="KW-0812">Transmembrane</keyword>